<reference evidence="2 3" key="1">
    <citation type="journal article" date="2012" name="BMC Genomics">
        <title>The genome sequence of Propionibacterium acidipropionici provides insights into its biotechnological and industrial potential.</title>
        <authorList>
            <person name="Parizzi L.P."/>
            <person name="Grassi M.C."/>
            <person name="Llerena L.A."/>
            <person name="Carazzolle M.F."/>
            <person name="Queiroz V.L."/>
            <person name="Lunardi I."/>
            <person name="Zeidler A.F."/>
            <person name="Teixeira P.J."/>
            <person name="Mieczkowski P."/>
            <person name="Rincones J."/>
            <person name="Pereira G.A."/>
        </authorList>
    </citation>
    <scope>NUCLEOTIDE SEQUENCE [LARGE SCALE GENOMIC DNA]</scope>
    <source>
        <strain evidence="3">ATCC 4875 / DSM 20272 / JCM 6432 / NBRC 12425 / NCIMB 8070</strain>
    </source>
</reference>
<accession>K7RSX2</accession>
<dbReference type="EMBL" id="CP003493">
    <property type="protein sequence ID" value="AFV87968.1"/>
    <property type="molecule type" value="Genomic_DNA"/>
</dbReference>
<evidence type="ECO:0000256" key="1">
    <source>
        <dbReference type="SAM" id="MobiDB-lite"/>
    </source>
</evidence>
<feature type="compositionally biased region" description="Polar residues" evidence="1">
    <location>
        <begin position="1"/>
        <end position="17"/>
    </location>
</feature>
<dbReference type="AlphaFoldDB" id="K7RSX2"/>
<proteinExistence type="predicted"/>
<dbReference type="STRING" id="1171373.PACID_01170"/>
<name>K7RSX2_ACIA4</name>
<dbReference type="Proteomes" id="UP000000214">
    <property type="component" value="Chromosome"/>
</dbReference>
<dbReference type="PATRIC" id="fig|1171373.8.peg.116"/>
<evidence type="ECO:0000313" key="2">
    <source>
        <dbReference type="EMBL" id="AFV87968.1"/>
    </source>
</evidence>
<feature type="compositionally biased region" description="Low complexity" evidence="1">
    <location>
        <begin position="19"/>
        <end position="38"/>
    </location>
</feature>
<protein>
    <submittedName>
        <fullName evidence="2">BadF/BadG/BcrA/BcrD ATPase family protein</fullName>
    </submittedName>
</protein>
<feature type="region of interest" description="Disordered" evidence="1">
    <location>
        <begin position="327"/>
        <end position="351"/>
    </location>
</feature>
<dbReference type="KEGG" id="pbo:PACID_01170"/>
<gene>
    <name evidence="2" type="ordered locus">PACID_01170</name>
</gene>
<feature type="region of interest" description="Disordered" evidence="1">
    <location>
        <begin position="1"/>
        <end position="171"/>
    </location>
</feature>
<feature type="compositionally biased region" description="Low complexity" evidence="1">
    <location>
        <begin position="90"/>
        <end position="128"/>
    </location>
</feature>
<feature type="compositionally biased region" description="Low complexity" evidence="1">
    <location>
        <begin position="56"/>
        <end position="83"/>
    </location>
</feature>
<feature type="compositionally biased region" description="Low complexity" evidence="1">
    <location>
        <begin position="143"/>
        <end position="164"/>
    </location>
</feature>
<organism evidence="2 3">
    <name type="scientific">Acidipropionibacterium acidipropionici (strain ATCC 4875 / DSM 20272 / JCM 6432 / NBRC 12425 / NCIMB 8070 / 4)</name>
    <name type="common">Propionibacterium acidipropionici</name>
    <dbReference type="NCBI Taxonomy" id="1171373"/>
    <lineage>
        <taxon>Bacteria</taxon>
        <taxon>Bacillati</taxon>
        <taxon>Actinomycetota</taxon>
        <taxon>Actinomycetes</taxon>
        <taxon>Propionibacteriales</taxon>
        <taxon>Propionibacteriaceae</taxon>
        <taxon>Acidipropionibacterium</taxon>
    </lineage>
</organism>
<evidence type="ECO:0000313" key="3">
    <source>
        <dbReference type="Proteomes" id="UP000000214"/>
    </source>
</evidence>
<sequence>MRTVQPSSSAVTSSRTIVSWARTPPASTTAPGPSSVTARRLVTRPDAASRQMPALTSSRLTASARAASSTRGARAAIRAGTRSSTRRTRSWAGSPVTASTSRARTSLSERTVDGPRPSRCAAAARSPCHPIHRPEPTSPRIQPRPSARAATAPPANRAATAPVPDSSRYPSGEVLTERNAVARSFSTRIRGQIGARASLMAAATSSWRAAPAPEAPTTIISGRLPSADSTACEAASATARAAAATPPTADLRLAPPACPLPSGRPVVSTSNERVLVPPRSIPITVMTRDDTPAPGVSRLFDHGRDAGADLNHRSAARSACRPCVHAGGDWRDTDFPGPLAGPSQLAHGDQE</sequence>
<dbReference type="HOGENOM" id="CLU_789550_0_0_11"/>